<dbReference type="AlphaFoldDB" id="A0A0A0I4X7"/>
<organism evidence="1 2">
    <name type="scientific">Clostridium botulinum C/D str. DC5</name>
    <dbReference type="NCBI Taxonomy" id="1443128"/>
    <lineage>
        <taxon>Bacteria</taxon>
        <taxon>Bacillati</taxon>
        <taxon>Bacillota</taxon>
        <taxon>Clostridia</taxon>
        <taxon>Eubacteriales</taxon>
        <taxon>Clostridiaceae</taxon>
        <taxon>Clostridium</taxon>
    </lineage>
</organism>
<sequence length="109" mass="11609">MITDNIMNNVIDIINPLDITEEFSRGLPISRGIPLGCIFIIGHISLGAILKGHKYHVDFVANVTPAITPINVISIGAKVPKISAKNRHIGINISVAIKIAKVAISSSFG</sequence>
<reference evidence="1 2" key="1">
    <citation type="submission" date="2014-01" db="EMBL/GenBank/DDBJ databases">
        <title>Plasmidome dynamics in the species complex Clostridium novyi sensu lato converts strains of independent lineages into distinctly different pathogens.</title>
        <authorList>
            <person name="Skarin H."/>
            <person name="Segerman B."/>
        </authorList>
    </citation>
    <scope>NUCLEOTIDE SEQUENCE [LARGE SCALE GENOMIC DNA]</scope>
    <source>
        <strain evidence="1 2">DC5</strain>
    </source>
</reference>
<protein>
    <submittedName>
        <fullName evidence="1">Uncharacterized protein</fullName>
    </submittedName>
</protein>
<dbReference type="EMBL" id="JDRY01000077">
    <property type="protein sequence ID" value="KGM96454.1"/>
    <property type="molecule type" value="Genomic_DNA"/>
</dbReference>
<name>A0A0A0I4X7_CLOBO</name>
<comment type="caution">
    <text evidence="1">The sequence shown here is derived from an EMBL/GenBank/DDBJ whole genome shotgun (WGS) entry which is preliminary data.</text>
</comment>
<accession>A0A0A0I4X7</accession>
<evidence type="ECO:0000313" key="1">
    <source>
        <dbReference type="EMBL" id="KGM96454.1"/>
    </source>
</evidence>
<dbReference type="Proteomes" id="UP000030014">
    <property type="component" value="Unassembled WGS sequence"/>
</dbReference>
<evidence type="ECO:0000313" key="2">
    <source>
        <dbReference type="Proteomes" id="UP000030014"/>
    </source>
</evidence>
<gene>
    <name evidence="1" type="ORF">Z955_13045</name>
</gene>
<proteinExistence type="predicted"/>